<dbReference type="Pfam" id="PF25872">
    <property type="entry name" value="HTH_77"/>
    <property type="match status" value="1"/>
</dbReference>
<evidence type="ECO:0000256" key="2">
    <source>
        <dbReference type="ARBA" id="ARBA00023125"/>
    </source>
</evidence>
<evidence type="ECO:0000313" key="7">
    <source>
        <dbReference type="Proteomes" id="UP000292235"/>
    </source>
</evidence>
<dbReference type="Proteomes" id="UP000292235">
    <property type="component" value="Chromosome"/>
</dbReference>
<dbReference type="SMART" id="SM00862">
    <property type="entry name" value="Trans_reg_C"/>
    <property type="match status" value="1"/>
</dbReference>
<accession>A0A4V0ZJV0</accession>
<dbReference type="Gene3D" id="1.10.10.10">
    <property type="entry name" value="Winged helix-like DNA-binding domain superfamily/Winged helix DNA-binding domain"/>
    <property type="match status" value="1"/>
</dbReference>
<dbReference type="EMBL" id="CP036455">
    <property type="protein sequence ID" value="QBI54752.1"/>
    <property type="molecule type" value="Genomic_DNA"/>
</dbReference>
<dbReference type="AlphaFoldDB" id="A0A4V0ZJV0"/>
<dbReference type="GO" id="GO:0003677">
    <property type="term" value="F:DNA binding"/>
    <property type="evidence" value="ECO:0007669"/>
    <property type="project" value="UniProtKB-UniRule"/>
</dbReference>
<feature type="domain" description="OmpR/PhoB-type" evidence="5">
    <location>
        <begin position="1"/>
        <end position="92"/>
    </location>
</feature>
<dbReference type="SUPFAM" id="SSF52540">
    <property type="entry name" value="P-loop containing nucleoside triphosphate hydrolases"/>
    <property type="match status" value="1"/>
</dbReference>
<evidence type="ECO:0000256" key="3">
    <source>
        <dbReference type="PROSITE-ProRule" id="PRU01091"/>
    </source>
</evidence>
<dbReference type="SUPFAM" id="SSF48452">
    <property type="entry name" value="TPR-like"/>
    <property type="match status" value="1"/>
</dbReference>
<dbReference type="InterPro" id="IPR011990">
    <property type="entry name" value="TPR-like_helical_dom_sf"/>
</dbReference>
<dbReference type="InterPro" id="IPR005158">
    <property type="entry name" value="BTAD"/>
</dbReference>
<protein>
    <submittedName>
        <fullName evidence="6">HTH-type transcriptional regulator</fullName>
    </submittedName>
</protein>
<dbReference type="InterPro" id="IPR027417">
    <property type="entry name" value="P-loop_NTPase"/>
</dbReference>
<feature type="region of interest" description="Disordered" evidence="4">
    <location>
        <begin position="247"/>
        <end position="266"/>
    </location>
</feature>
<organism evidence="6 7">
    <name type="scientific">Streptomonospora litoralis</name>
    <dbReference type="NCBI Taxonomy" id="2498135"/>
    <lineage>
        <taxon>Bacteria</taxon>
        <taxon>Bacillati</taxon>
        <taxon>Actinomycetota</taxon>
        <taxon>Actinomycetes</taxon>
        <taxon>Streptosporangiales</taxon>
        <taxon>Nocardiopsidaceae</taxon>
        <taxon>Streptomonospora</taxon>
    </lineage>
</organism>
<dbReference type="InterPro" id="IPR058852">
    <property type="entry name" value="HTH_77"/>
</dbReference>
<dbReference type="SMART" id="SM01043">
    <property type="entry name" value="BTAD"/>
    <property type="match status" value="1"/>
</dbReference>
<dbReference type="RefSeq" id="WP_131098874.1">
    <property type="nucleotide sequence ID" value="NZ_CP036455.1"/>
</dbReference>
<dbReference type="GO" id="GO:0000160">
    <property type="term" value="P:phosphorelay signal transduction system"/>
    <property type="evidence" value="ECO:0007669"/>
    <property type="project" value="InterPro"/>
</dbReference>
<gene>
    <name evidence="6" type="ORF">EKD16_14865</name>
</gene>
<dbReference type="PRINTS" id="PR00364">
    <property type="entry name" value="DISEASERSIST"/>
</dbReference>
<dbReference type="KEGG" id="strr:EKD16_14865"/>
<dbReference type="InterPro" id="IPR016032">
    <property type="entry name" value="Sig_transdc_resp-reg_C-effctor"/>
</dbReference>
<feature type="DNA-binding region" description="OmpR/PhoB-type" evidence="3">
    <location>
        <begin position="1"/>
        <end position="92"/>
    </location>
</feature>
<dbReference type="GO" id="GO:0006355">
    <property type="term" value="P:regulation of DNA-templated transcription"/>
    <property type="evidence" value="ECO:0007669"/>
    <property type="project" value="InterPro"/>
</dbReference>
<comment type="similarity">
    <text evidence="1">Belongs to the AfsR/DnrI/RedD regulatory family.</text>
</comment>
<sequence length="1107" mass="118563">MRFSILGPLAVHSADGAVLPVGGTRLRRLLVLLLLTPGRTVGSDRLIRGIWADEPEPESAANALQALASRLRRALGGSAPLHGDATGYRLEVDPGSVDVHRFEELARRGRSARAAGDPEGAAALMGEALALWRGPALADLARIGGADDVAVRLAEAHRSLVLERLAVRLDLGRHDEALPDIEALAAREPHDERPVELLVRALAASGRQADALAAYDRLRRALAEDLGLDPSPHLQEVHLRLLRGELPSGAGRRGTAPPPAEPPEVARAAVPRPVKRLPHTMTSFVAREDEVVQVGALLAAARLVTLIGPGGAGKTRLSIEAASRFVGDRPDLAEGGVWFVELAPLREGADIPHALLSALELTETSGMALSSAAPAPSGDALDRVAGFLGERDVLLVLDNCEHLVAETAQTAEMLLARCPRLRLLATSREPLAIAGERLLPVSSLALPPEDTTAAEAGEYAAVRLFAERARAADPAFAVDAENAEHVVRVCRELDGMPLALELAAARLRAIPLAHLAARLSDRFRLLTNGNRFALPQHQTLQAVVDWSWELLDDAERALLRRLSAFAGGATLDAVEHVCSGGEAEDGRDVWSVLFALVDKSLVTAEVAEDGDTEPRYRMLETVRAYGAQRLAESGEEPAVRRAHAEYTLDLWSRADSHLRRAEQLSWLALLRREHDNLTAALRWSVDAREAVLALDLLHASSWYWQIANTWTDLVRWCGELLSTIGERPPQGRTTAYAHCLALHSMGADSASVPELSVKGLLRAEELLAESGTQPEHHPGLMPSSLLLAVLGHSTAERIARMDETAETHGDPWVRAAACLFGGLLEAHTGASGAGRTRVLAGLERFRAIGDRWGTAHALTVAAGLYHLSDLDRELELLTEGDVLAEEIGLSGLRAQFKVRRALCFSGRGRFEPARRELADARALLSDSGTRLFCRLGEADVAHAAGDARGAHEIAQALAPEVAAMNDVVRAQVEPTWLCLRSRTAMALGERTAALEDAAAAGRRLPARHGGLPCAEVLEEIAEVLYEEWPERGAILLGCAETVRGLPNTAAPAVVRIRTHGRRSLGAQGFDRAFAVGAEAGISRVGTWLESWLTEELTAAPPDAGTSG</sequence>
<dbReference type="CDD" id="cd15831">
    <property type="entry name" value="BTAD"/>
    <property type="match status" value="1"/>
</dbReference>
<dbReference type="PANTHER" id="PTHR47691:SF3">
    <property type="entry name" value="HTH-TYPE TRANSCRIPTIONAL REGULATOR RV0890C-RELATED"/>
    <property type="match status" value="1"/>
</dbReference>
<name>A0A4V0ZJV0_9ACTN</name>
<evidence type="ECO:0000259" key="5">
    <source>
        <dbReference type="PROSITE" id="PS51755"/>
    </source>
</evidence>
<dbReference type="InterPro" id="IPR001867">
    <property type="entry name" value="OmpR/PhoB-type_DNA-bd"/>
</dbReference>
<dbReference type="PROSITE" id="PS51755">
    <property type="entry name" value="OMPR_PHOB"/>
    <property type="match status" value="1"/>
</dbReference>
<dbReference type="Pfam" id="PF03704">
    <property type="entry name" value="BTAD"/>
    <property type="match status" value="1"/>
</dbReference>
<reference evidence="6 7" key="1">
    <citation type="submission" date="2019-02" db="EMBL/GenBank/DDBJ databases">
        <authorList>
            <person name="Khodamoradi S."/>
            <person name="Hahnke R.L."/>
            <person name="Kaempfer P."/>
            <person name="Schumann P."/>
            <person name="Rohde M."/>
            <person name="Steinert M."/>
            <person name="Luzhetskyy A."/>
            <person name="Wink J."/>
            <person name="Ruckert C."/>
        </authorList>
    </citation>
    <scope>NUCLEOTIDE SEQUENCE [LARGE SCALE GENOMIC DNA]</scope>
    <source>
        <strain evidence="6 7">M2</strain>
    </source>
</reference>
<evidence type="ECO:0000256" key="1">
    <source>
        <dbReference type="ARBA" id="ARBA00005820"/>
    </source>
</evidence>
<proteinExistence type="inferred from homology"/>
<evidence type="ECO:0000313" key="6">
    <source>
        <dbReference type="EMBL" id="QBI54752.1"/>
    </source>
</evidence>
<keyword evidence="2 3" id="KW-0238">DNA-binding</keyword>
<dbReference type="Gene3D" id="3.40.50.300">
    <property type="entry name" value="P-loop containing nucleotide triphosphate hydrolases"/>
    <property type="match status" value="1"/>
</dbReference>
<dbReference type="InterPro" id="IPR036388">
    <property type="entry name" value="WH-like_DNA-bd_sf"/>
</dbReference>
<dbReference type="PANTHER" id="PTHR47691">
    <property type="entry name" value="REGULATOR-RELATED"/>
    <property type="match status" value="1"/>
</dbReference>
<dbReference type="Gene3D" id="1.25.40.10">
    <property type="entry name" value="Tetratricopeptide repeat domain"/>
    <property type="match status" value="1"/>
</dbReference>
<keyword evidence="7" id="KW-1185">Reference proteome</keyword>
<dbReference type="SUPFAM" id="SSF46894">
    <property type="entry name" value="C-terminal effector domain of the bipartite response regulators"/>
    <property type="match status" value="1"/>
</dbReference>
<evidence type="ECO:0000256" key="4">
    <source>
        <dbReference type="SAM" id="MobiDB-lite"/>
    </source>
</evidence>
<dbReference type="OrthoDB" id="3194665at2"/>